<name>A0A0B6Z8T2_9EUPU</name>
<protein>
    <submittedName>
        <fullName evidence="1">Uncharacterized protein</fullName>
    </submittedName>
</protein>
<proteinExistence type="predicted"/>
<dbReference type="AlphaFoldDB" id="A0A0B6Z8T2"/>
<organism evidence="1">
    <name type="scientific">Arion vulgaris</name>
    <dbReference type="NCBI Taxonomy" id="1028688"/>
    <lineage>
        <taxon>Eukaryota</taxon>
        <taxon>Metazoa</taxon>
        <taxon>Spiralia</taxon>
        <taxon>Lophotrochozoa</taxon>
        <taxon>Mollusca</taxon>
        <taxon>Gastropoda</taxon>
        <taxon>Heterobranchia</taxon>
        <taxon>Euthyneura</taxon>
        <taxon>Panpulmonata</taxon>
        <taxon>Eupulmonata</taxon>
        <taxon>Stylommatophora</taxon>
        <taxon>Helicina</taxon>
        <taxon>Arionoidea</taxon>
        <taxon>Arionidae</taxon>
        <taxon>Arion</taxon>
    </lineage>
</organism>
<sequence length="52" mass="6011">FIHRKISVAVHKLSSTNEGPRCNFEDEGIFNDLVLPTLQQDKLCLRDQNLTR</sequence>
<gene>
    <name evidence="1" type="primary">ORF53549</name>
</gene>
<accession>A0A0B6Z8T2</accession>
<reference evidence="1" key="1">
    <citation type="submission" date="2014-12" db="EMBL/GenBank/DDBJ databases">
        <title>Insight into the proteome of Arion vulgaris.</title>
        <authorList>
            <person name="Aradska J."/>
            <person name="Bulat T."/>
            <person name="Smidak R."/>
            <person name="Sarate P."/>
            <person name="Gangsoo J."/>
            <person name="Sialana F."/>
            <person name="Bilban M."/>
            <person name="Lubec G."/>
        </authorList>
    </citation>
    <scope>NUCLEOTIDE SEQUENCE</scope>
    <source>
        <tissue evidence="1">Skin</tissue>
    </source>
</reference>
<dbReference type="EMBL" id="HACG01018129">
    <property type="protein sequence ID" value="CEK64994.1"/>
    <property type="molecule type" value="Transcribed_RNA"/>
</dbReference>
<feature type="non-terminal residue" evidence="1">
    <location>
        <position position="1"/>
    </location>
</feature>
<evidence type="ECO:0000313" key="1">
    <source>
        <dbReference type="EMBL" id="CEK64994.1"/>
    </source>
</evidence>